<dbReference type="GO" id="GO:0009253">
    <property type="term" value="P:peptidoglycan catabolic process"/>
    <property type="evidence" value="ECO:0007669"/>
    <property type="project" value="InterPro"/>
</dbReference>
<dbReference type="GO" id="GO:0008745">
    <property type="term" value="F:N-acetylmuramoyl-L-alanine amidase activity"/>
    <property type="evidence" value="ECO:0007669"/>
    <property type="project" value="UniProtKB-EC"/>
</dbReference>
<dbReference type="SUPFAM" id="SSF55383">
    <property type="entry name" value="Copper amine oxidase, domain N"/>
    <property type="match status" value="1"/>
</dbReference>
<dbReference type="InterPro" id="IPR036582">
    <property type="entry name" value="Mao_N_sf"/>
</dbReference>
<dbReference type="InterPro" id="IPR002508">
    <property type="entry name" value="MurNAc-LAA_cat"/>
</dbReference>
<dbReference type="Pfam" id="PF07833">
    <property type="entry name" value="Cu_amine_oxidN1"/>
    <property type="match status" value="1"/>
</dbReference>
<evidence type="ECO:0000256" key="1">
    <source>
        <dbReference type="ARBA" id="ARBA00022801"/>
    </source>
</evidence>
<keyword evidence="2" id="KW-0732">Signal</keyword>
<dbReference type="CDD" id="cd02696">
    <property type="entry name" value="MurNAc-LAA"/>
    <property type="match status" value="1"/>
</dbReference>
<feature type="chain" id="PRO_5036851985" evidence="2">
    <location>
        <begin position="23"/>
        <end position="733"/>
    </location>
</feature>
<name>A0A939BR15_9FIRM</name>
<evidence type="ECO:0000256" key="2">
    <source>
        <dbReference type="SAM" id="SignalP"/>
    </source>
</evidence>
<dbReference type="Gene3D" id="2.60.40.3500">
    <property type="match status" value="3"/>
</dbReference>
<proteinExistence type="predicted"/>
<dbReference type="InterPro" id="IPR050695">
    <property type="entry name" value="N-acetylmuramoyl_amidase_3"/>
</dbReference>
<comment type="caution">
    <text evidence="4">The sequence shown here is derived from an EMBL/GenBank/DDBJ whole genome shotgun (WGS) entry which is preliminary data.</text>
</comment>
<dbReference type="Pfam" id="PF01520">
    <property type="entry name" value="Amidase_3"/>
    <property type="match status" value="1"/>
</dbReference>
<feature type="signal peptide" evidence="2">
    <location>
        <begin position="1"/>
        <end position="22"/>
    </location>
</feature>
<organism evidence="4 5">
    <name type="scientific">Halanaerobacter jeridensis</name>
    <dbReference type="NCBI Taxonomy" id="706427"/>
    <lineage>
        <taxon>Bacteria</taxon>
        <taxon>Bacillati</taxon>
        <taxon>Bacillota</taxon>
        <taxon>Clostridia</taxon>
        <taxon>Halanaerobiales</taxon>
        <taxon>Halobacteroidaceae</taxon>
        <taxon>Halanaerobacter</taxon>
    </lineage>
</organism>
<dbReference type="SUPFAM" id="SSF53187">
    <property type="entry name" value="Zn-dependent exopeptidases"/>
    <property type="match status" value="1"/>
</dbReference>
<evidence type="ECO:0000313" key="4">
    <source>
        <dbReference type="EMBL" id="MBM7556914.1"/>
    </source>
</evidence>
<evidence type="ECO:0000259" key="3">
    <source>
        <dbReference type="SMART" id="SM00646"/>
    </source>
</evidence>
<dbReference type="GO" id="GO:0030288">
    <property type="term" value="C:outer membrane-bounded periplasmic space"/>
    <property type="evidence" value="ECO:0007669"/>
    <property type="project" value="TreeGrafter"/>
</dbReference>
<dbReference type="InterPro" id="IPR021731">
    <property type="entry name" value="AMIN_dom"/>
</dbReference>
<dbReference type="InterPro" id="IPR012854">
    <property type="entry name" value="Cu_amine_oxidase-like_N"/>
</dbReference>
<protein>
    <submittedName>
        <fullName evidence="4">N-acetylmuramoyl-L-alanine amidase</fullName>
        <ecNumber evidence="4">3.5.1.28</ecNumber>
    </submittedName>
</protein>
<evidence type="ECO:0000313" key="5">
    <source>
        <dbReference type="Proteomes" id="UP000774000"/>
    </source>
</evidence>
<dbReference type="PANTHER" id="PTHR30404">
    <property type="entry name" value="N-ACETYLMURAMOYL-L-ALANINE AMIDASE"/>
    <property type="match status" value="1"/>
</dbReference>
<dbReference type="Gene3D" id="3.30.457.10">
    <property type="entry name" value="Copper amine oxidase-like, N-terminal domain"/>
    <property type="match status" value="1"/>
</dbReference>
<feature type="domain" description="MurNAc-LAA" evidence="3">
    <location>
        <begin position="612"/>
        <end position="723"/>
    </location>
</feature>
<dbReference type="SMART" id="SM00646">
    <property type="entry name" value="Ami_3"/>
    <property type="match status" value="1"/>
</dbReference>
<dbReference type="EC" id="3.5.1.28" evidence="4"/>
<dbReference type="RefSeq" id="WP_204701681.1">
    <property type="nucleotide sequence ID" value="NZ_JAFBDQ010000007.1"/>
</dbReference>
<dbReference type="Proteomes" id="UP000774000">
    <property type="component" value="Unassembled WGS sequence"/>
</dbReference>
<keyword evidence="1 4" id="KW-0378">Hydrolase</keyword>
<keyword evidence="5" id="KW-1185">Reference proteome</keyword>
<dbReference type="Gene3D" id="3.40.630.40">
    <property type="entry name" value="Zn-dependent exopeptidases"/>
    <property type="match status" value="1"/>
</dbReference>
<dbReference type="AlphaFoldDB" id="A0A939BR15"/>
<dbReference type="EMBL" id="JAFBDQ010000007">
    <property type="protein sequence ID" value="MBM7556914.1"/>
    <property type="molecule type" value="Genomic_DNA"/>
</dbReference>
<accession>A0A939BR15</accession>
<dbReference type="Pfam" id="PF11741">
    <property type="entry name" value="AMIN"/>
    <property type="match status" value="4"/>
</dbReference>
<gene>
    <name evidence="4" type="ORF">JOC47_001765</name>
</gene>
<dbReference type="PANTHER" id="PTHR30404:SF0">
    <property type="entry name" value="N-ACETYLMURAMOYL-L-ALANINE AMIDASE AMIC"/>
    <property type="match status" value="1"/>
</dbReference>
<sequence>MPKRIILLTLLLILIVNFSALAQNNRNNIKLKINDSLVTDDLKYKLAEDDILIPLQILSNNLPIELKWYSAIDTLNLVYKDKKLKFRLGGKRLQVNNKLVTFSAKPYKDDGQFMVPLKVLGEALGLVIQSKPKQGLVSIYQDHARITAVENLPQDNDGIKITVDQHVNTTSMFLKNPYRIVLDLKGTALYNKFSQFKVNSPLIKEVRMAQFNGNTVRLVLDLATKAKYKVEKSATDNGYEYRLKVSPLITGVKLEGNKVKLNSTSALTKTSIDYLKHPQRVIVNIENAILEKQAKINPEHPMFKELRISQYKTEPYIVRLVIELKDKLQFKLESVEDGLLVKPIQTLLKDISYKAENKVLLNLNKKVKAESVFLKSGSRLLIDLPNTRTELKSKTFNYDSELIEEVRVSQYNQTTTRVVVELIAAVPHQLDWKENQLQVSLFNKLTAVDLVNTKVGTEAKIDLLVPESYQISRLINPRRLVVDIPDVVVNKNQVQIPKPQGIVEKVRVSQYSTNPHKVRVVLELNKSANVIRDTIDNSLRFKLSDFDLAGKVITIDPGHGGKDPGAIGYSNSYEKVPALKIALKLEKLLKDAGAKVVMTRRTDTFVSLEERTIIANKMNSDIFVSIHLNGHRSSSSFGTETFIAPHSNRNTKLLAQFVQSSLTDELGTFDRGVRKEELYVLAHTNMPAILEEVVFISNQEGEDKVMKDGFQEKSALAIYKGIIKYFELLEEEK</sequence>
<reference evidence="4" key="1">
    <citation type="submission" date="2021-01" db="EMBL/GenBank/DDBJ databases">
        <title>Genomic Encyclopedia of Type Strains, Phase IV (KMG-IV): sequencing the most valuable type-strain genomes for metagenomic binning, comparative biology and taxonomic classification.</title>
        <authorList>
            <person name="Goeker M."/>
        </authorList>
    </citation>
    <scope>NUCLEOTIDE SEQUENCE</scope>
    <source>
        <strain evidence="4">DSM 23230</strain>
    </source>
</reference>